<dbReference type="RefSeq" id="WP_368009709.1">
    <property type="nucleotide sequence ID" value="NZ_JAMXFF010000086.1"/>
</dbReference>
<comment type="caution">
    <text evidence="1">The sequence shown here is derived from an EMBL/GenBank/DDBJ whole genome shotgun (WGS) entry which is preliminary data.</text>
</comment>
<name>A0ABT2N272_9CYAN</name>
<evidence type="ECO:0000313" key="1">
    <source>
        <dbReference type="EMBL" id="MCT7970290.1"/>
    </source>
</evidence>
<dbReference type="InterPro" id="IPR036700">
    <property type="entry name" value="BOBF_sf"/>
</dbReference>
<accession>A0ABT2N272</accession>
<protein>
    <recommendedName>
        <fullName evidence="3">DNA-binding protein</fullName>
    </recommendedName>
</protein>
<dbReference type="SUPFAM" id="SSF101756">
    <property type="entry name" value="Hypothetical protein YgiW"/>
    <property type="match status" value="1"/>
</dbReference>
<dbReference type="Proteomes" id="UP001525890">
    <property type="component" value="Unassembled WGS sequence"/>
</dbReference>
<reference evidence="1 2" key="1">
    <citation type="journal article" date="2022" name="Front. Microbiol.">
        <title>High genomic differentiation and limited gene flow indicate recent cryptic speciation within the genus Laspinema (cyanobacteria).</title>
        <authorList>
            <person name="Stanojkovic A."/>
            <person name="Skoupy S."/>
            <person name="Skaloud P."/>
            <person name="Dvorak P."/>
        </authorList>
    </citation>
    <scope>NUCLEOTIDE SEQUENCE [LARGE SCALE GENOMIC DNA]</scope>
    <source>
        <strain evidence="1 2">D2a</strain>
    </source>
</reference>
<organism evidence="1 2">
    <name type="scientific">Laspinema palackyanum D2a</name>
    <dbReference type="NCBI Taxonomy" id="2953684"/>
    <lineage>
        <taxon>Bacteria</taxon>
        <taxon>Bacillati</taxon>
        <taxon>Cyanobacteriota</taxon>
        <taxon>Cyanophyceae</taxon>
        <taxon>Oscillatoriophycideae</taxon>
        <taxon>Oscillatoriales</taxon>
        <taxon>Laspinemataceae</taxon>
        <taxon>Laspinema</taxon>
        <taxon>Laspinema palackyanum</taxon>
    </lineage>
</organism>
<proteinExistence type="predicted"/>
<sequence length="149" mass="16418">MNSNPYNRYFVEIMAINFMFGALNQTVKIGSLSLMIAGLSGCTNLVKSGVGVTDIEQIQSNWQNKDTVYLKGTVENRAPFLQSGAYQLQDATGAIWVMTDSTLPNLGDRLVMKGQVTYQSIPIAGQELGEVYIKELEQIERESSAESNL</sequence>
<evidence type="ECO:0008006" key="3">
    <source>
        <dbReference type="Google" id="ProtNLM"/>
    </source>
</evidence>
<dbReference type="EMBL" id="JAMXFF010000086">
    <property type="protein sequence ID" value="MCT7970290.1"/>
    <property type="molecule type" value="Genomic_DNA"/>
</dbReference>
<gene>
    <name evidence="1" type="ORF">NG799_28645</name>
</gene>
<keyword evidence="2" id="KW-1185">Reference proteome</keyword>
<evidence type="ECO:0000313" key="2">
    <source>
        <dbReference type="Proteomes" id="UP001525890"/>
    </source>
</evidence>